<organism evidence="1 2">
    <name type="scientific">Blautia hydrogenotrophica (strain DSM 10507 / JCM 14656 / S5a33)</name>
    <name type="common">Ruminococcus hydrogenotrophicus</name>
    <dbReference type="NCBI Taxonomy" id="476272"/>
    <lineage>
        <taxon>Bacteria</taxon>
        <taxon>Bacillati</taxon>
        <taxon>Bacillota</taxon>
        <taxon>Clostridia</taxon>
        <taxon>Lachnospirales</taxon>
        <taxon>Lachnospiraceae</taxon>
        <taxon>Blautia</taxon>
    </lineage>
</organism>
<gene>
    <name evidence="1" type="ORF">RUMHYD_03039</name>
</gene>
<proteinExistence type="predicted"/>
<evidence type="ECO:0000313" key="2">
    <source>
        <dbReference type="Proteomes" id="UP000003100"/>
    </source>
</evidence>
<reference evidence="1 2" key="2">
    <citation type="submission" date="2009-02" db="EMBL/GenBank/DDBJ databases">
        <title>Draft genome sequence of Blautia hydrogenotrophica DSM 10507 (Ruminococcus hydrogenotrophicus DSM 10507).</title>
        <authorList>
            <person name="Sudarsanam P."/>
            <person name="Ley R."/>
            <person name="Guruge J."/>
            <person name="Turnbaugh P.J."/>
            <person name="Mahowald M."/>
            <person name="Liep D."/>
            <person name="Gordon J."/>
        </authorList>
    </citation>
    <scope>NUCLEOTIDE SEQUENCE [LARGE SCALE GENOMIC DNA]</scope>
    <source>
        <strain evidence="2">DSM 10507 / JCM 14656 / S5a33</strain>
    </source>
</reference>
<keyword evidence="2" id="KW-1185">Reference proteome</keyword>
<dbReference type="HOGENOM" id="CLU_3213087_0_0_9"/>
<protein>
    <submittedName>
        <fullName evidence="1">Uncharacterized protein</fullName>
    </submittedName>
</protein>
<dbReference type="Proteomes" id="UP000003100">
    <property type="component" value="Unassembled WGS sequence"/>
</dbReference>
<evidence type="ECO:0000313" key="1">
    <source>
        <dbReference type="EMBL" id="EEG48053.1"/>
    </source>
</evidence>
<dbReference type="AlphaFoldDB" id="C0CQ86"/>
<sequence>MHGAIRSLYFLEALPAKAVLCAGGTRLARTVAERRPAVLAREKF</sequence>
<comment type="caution">
    <text evidence="1">The sequence shown here is derived from an EMBL/GenBank/DDBJ whole genome shotgun (WGS) entry which is preliminary data.</text>
</comment>
<dbReference type="PATRIC" id="fig|476272.21.peg.1173"/>
<name>C0CQ86_BLAHS</name>
<dbReference type="EMBL" id="ACBZ01000165">
    <property type="protein sequence ID" value="EEG48053.1"/>
    <property type="molecule type" value="Genomic_DNA"/>
</dbReference>
<accession>C0CQ86</accession>
<reference evidence="1 2" key="1">
    <citation type="submission" date="2009-01" db="EMBL/GenBank/DDBJ databases">
        <authorList>
            <person name="Fulton L."/>
            <person name="Clifton S."/>
            <person name="Fulton B."/>
            <person name="Xu J."/>
            <person name="Minx P."/>
            <person name="Pepin K.H."/>
            <person name="Johnson M."/>
            <person name="Bhonagiri V."/>
            <person name="Nash W.E."/>
            <person name="Mardis E.R."/>
            <person name="Wilson R.K."/>
        </authorList>
    </citation>
    <scope>NUCLEOTIDE SEQUENCE [LARGE SCALE GENOMIC DNA]</scope>
    <source>
        <strain evidence="2">DSM 10507 / JCM 14656 / S5a33</strain>
    </source>
</reference>